<dbReference type="GO" id="GO:0004803">
    <property type="term" value="F:transposase activity"/>
    <property type="evidence" value="ECO:0007669"/>
    <property type="project" value="InterPro"/>
</dbReference>
<proteinExistence type="predicted"/>
<dbReference type="EMBL" id="JAJTTC010000002">
    <property type="protein sequence ID" value="MCF0062567.1"/>
    <property type="molecule type" value="Genomic_DNA"/>
</dbReference>
<dbReference type="Pfam" id="PF01527">
    <property type="entry name" value="HTH_Tnp_1"/>
    <property type="match status" value="1"/>
</dbReference>
<dbReference type="RefSeq" id="WP_234655668.1">
    <property type="nucleotide sequence ID" value="NZ_CP094997.1"/>
</dbReference>
<dbReference type="GO" id="GO:0006313">
    <property type="term" value="P:DNA transposition"/>
    <property type="evidence" value="ECO:0007669"/>
    <property type="project" value="InterPro"/>
</dbReference>
<gene>
    <name evidence="1" type="ORF">LXM26_13760</name>
</gene>
<evidence type="ECO:0000313" key="2">
    <source>
        <dbReference type="Proteomes" id="UP001139000"/>
    </source>
</evidence>
<protein>
    <submittedName>
        <fullName evidence="1">Transposase</fullName>
    </submittedName>
</protein>
<dbReference type="SUPFAM" id="SSF46689">
    <property type="entry name" value="Homeodomain-like"/>
    <property type="match status" value="1"/>
</dbReference>
<accession>A0A9X1PJN1</accession>
<organism evidence="1 2">
    <name type="scientific">Dyadobacter chenwenxiniae</name>
    <dbReference type="NCBI Taxonomy" id="2906456"/>
    <lineage>
        <taxon>Bacteria</taxon>
        <taxon>Pseudomonadati</taxon>
        <taxon>Bacteroidota</taxon>
        <taxon>Cytophagia</taxon>
        <taxon>Cytophagales</taxon>
        <taxon>Spirosomataceae</taxon>
        <taxon>Dyadobacter</taxon>
    </lineage>
</organism>
<dbReference type="InterPro" id="IPR009057">
    <property type="entry name" value="Homeodomain-like_sf"/>
</dbReference>
<dbReference type="Proteomes" id="UP001139000">
    <property type="component" value="Unassembled WGS sequence"/>
</dbReference>
<dbReference type="AlphaFoldDB" id="A0A9X1PJN1"/>
<keyword evidence="2" id="KW-1185">Reference proteome</keyword>
<name>A0A9X1PJN1_9BACT</name>
<reference evidence="1" key="1">
    <citation type="submission" date="2021-12" db="EMBL/GenBank/DDBJ databases">
        <title>Novel species in genus Dyadobacter.</title>
        <authorList>
            <person name="Ma C."/>
        </authorList>
    </citation>
    <scope>NUCLEOTIDE SEQUENCE</scope>
    <source>
        <strain evidence="1">LJ419</strain>
    </source>
</reference>
<evidence type="ECO:0000313" key="1">
    <source>
        <dbReference type="EMBL" id="MCF0062567.1"/>
    </source>
</evidence>
<dbReference type="GO" id="GO:0003677">
    <property type="term" value="F:DNA binding"/>
    <property type="evidence" value="ECO:0007669"/>
    <property type="project" value="InterPro"/>
</dbReference>
<comment type="caution">
    <text evidence="1">The sequence shown here is derived from an EMBL/GenBank/DDBJ whole genome shotgun (WGS) entry which is preliminary data.</text>
</comment>
<dbReference type="InterPro" id="IPR002514">
    <property type="entry name" value="Transposase_8"/>
</dbReference>
<sequence length="100" mass="11404">MKRNTFTVRRPQKLRSSKSSKTWILAKDVARENGVSKATLYNWRKKYSGIGASKLSDLKALKEENRRLNRIAEATHVCGISTLSQTAKQIIEKKRSTARL</sequence>